<feature type="transmembrane region" description="Helical" evidence="1">
    <location>
        <begin position="160"/>
        <end position="181"/>
    </location>
</feature>
<dbReference type="Proteomes" id="UP000245021">
    <property type="component" value="Unassembled WGS sequence"/>
</dbReference>
<keyword evidence="1" id="KW-0812">Transmembrane</keyword>
<accession>A0A2R5HKI4</accession>
<name>A0A2R5HKI4_9LACT</name>
<evidence type="ECO:0000256" key="1">
    <source>
        <dbReference type="SAM" id="Phobius"/>
    </source>
</evidence>
<protein>
    <submittedName>
        <fullName evidence="2">Uncharacterized protein</fullName>
    </submittedName>
</protein>
<dbReference type="RefSeq" id="WP_125194972.1">
    <property type="nucleotide sequence ID" value="NZ_BFFO01000007.1"/>
</dbReference>
<dbReference type="EMBL" id="BFFO01000007">
    <property type="protein sequence ID" value="GBG97081.1"/>
    <property type="molecule type" value="Genomic_DNA"/>
</dbReference>
<feature type="transmembrane region" description="Helical" evidence="1">
    <location>
        <begin position="187"/>
        <end position="209"/>
    </location>
</feature>
<evidence type="ECO:0000313" key="2">
    <source>
        <dbReference type="EMBL" id="GBG97081.1"/>
    </source>
</evidence>
<comment type="caution">
    <text evidence="2">The sequence shown here is derived from an EMBL/GenBank/DDBJ whole genome shotgun (WGS) entry which is preliminary data.</text>
</comment>
<gene>
    <name evidence="2" type="ORF">NtB2_01218</name>
</gene>
<proteinExistence type="predicted"/>
<keyword evidence="3" id="KW-1185">Reference proteome</keyword>
<evidence type="ECO:0000313" key="3">
    <source>
        <dbReference type="Proteomes" id="UP000245021"/>
    </source>
</evidence>
<keyword evidence="1" id="KW-0472">Membrane</keyword>
<organism evidence="2 3">
    <name type="scientific">Lactococcus termiticola</name>
    <dbReference type="NCBI Taxonomy" id="2169526"/>
    <lineage>
        <taxon>Bacteria</taxon>
        <taxon>Bacillati</taxon>
        <taxon>Bacillota</taxon>
        <taxon>Bacilli</taxon>
        <taxon>Lactobacillales</taxon>
        <taxon>Streptococcaceae</taxon>
        <taxon>Lactococcus</taxon>
    </lineage>
</organism>
<keyword evidence="1" id="KW-1133">Transmembrane helix</keyword>
<dbReference type="AlphaFoldDB" id="A0A2R5HKI4"/>
<reference evidence="2 3" key="1">
    <citation type="journal article" date="2018" name="Genome Announc.">
        <title>Draft Genome Sequence of Lactococcus sp. Strain NtB2 (JCM 32569), Isolated from the Gut of the Higher Termite Nasutitermes takasagoensis.</title>
        <authorList>
            <person name="Noda S."/>
            <person name="Aihara C."/>
            <person name="Yuki M."/>
            <person name="Ohkuma M."/>
        </authorList>
    </citation>
    <scope>NUCLEOTIDE SEQUENCE [LARGE SCALE GENOMIC DNA]</scope>
    <source>
        <strain evidence="2 3">NtB2</strain>
    </source>
</reference>
<sequence>MSETDFWNARGIDAGVNGTGAISNGIMEGSIKSIGGQGKTVIANLKNTSAPMQAIRDATGTEAWKTSALAPHSSLTAQENSTWWNTFAEKGGVEGASDAESLANKAASKVYSRSVDGVLGNTLGEGATDYGGIAGIAVGGVIAYATADSKSDKEAGVGKAVVSGAVTWGTTALVSAGMAVVVGSGPVGWLAVGVAVGVGFVVGAANDYLYEHVAAVKDFENGVGSLFTGNWSDAGKDIAKTGKDLEKSAGQATKWVGQEATGFMNWITGKKWHPASFSPMTGSLERLLIVLPFNRRSTLWIADWSKTLL</sequence>